<dbReference type="Gene3D" id="2.40.50.140">
    <property type="entry name" value="Nucleic acid-binding proteins"/>
    <property type="match status" value="1"/>
</dbReference>
<dbReference type="InterPro" id="IPR020568">
    <property type="entry name" value="Ribosomal_Su5_D2-typ_SF"/>
</dbReference>
<evidence type="ECO:0000256" key="6">
    <source>
        <dbReference type="HAMAP-Rule" id="MF_01595"/>
    </source>
</evidence>
<dbReference type="GO" id="GO:0000287">
    <property type="term" value="F:magnesium ion binding"/>
    <property type="evidence" value="ECO:0007669"/>
    <property type="project" value="UniProtKB-UniRule"/>
</dbReference>
<dbReference type="SUPFAM" id="SSF54211">
    <property type="entry name" value="Ribosomal protein S5 domain 2-like"/>
    <property type="match status" value="2"/>
</dbReference>
<dbReference type="EMBL" id="JAAZNV010000006">
    <property type="protein sequence ID" value="NMB91394.1"/>
    <property type="molecule type" value="Genomic_DNA"/>
</dbReference>
<dbReference type="GO" id="GO:0006396">
    <property type="term" value="P:RNA processing"/>
    <property type="evidence" value="ECO:0007669"/>
    <property type="project" value="InterPro"/>
</dbReference>
<dbReference type="AlphaFoldDB" id="A0A7X9E6H3"/>
<dbReference type="GO" id="GO:0004654">
    <property type="term" value="F:polyribonucleotide nucleotidyltransferase activity"/>
    <property type="evidence" value="ECO:0007669"/>
    <property type="project" value="UniProtKB-UniRule"/>
</dbReference>
<comment type="similarity">
    <text evidence="1 6">Belongs to the polyribonucleotide nucleotidyltransferase family.</text>
</comment>
<keyword evidence="2 6" id="KW-0963">Cytoplasm</keyword>
<keyword evidence="4 6" id="KW-0548">Nucleotidyltransferase</keyword>
<dbReference type="Pfam" id="PF00013">
    <property type="entry name" value="KH_1"/>
    <property type="match status" value="1"/>
</dbReference>
<comment type="subcellular location">
    <subcellularLocation>
        <location evidence="6">Cytoplasm</location>
    </subcellularLocation>
</comment>
<dbReference type="SUPFAM" id="SSF55666">
    <property type="entry name" value="Ribonuclease PH domain 2-like"/>
    <property type="match status" value="2"/>
</dbReference>
<dbReference type="FunFam" id="3.30.1370.10:FF:000001">
    <property type="entry name" value="Polyribonucleotide nucleotidyltransferase"/>
    <property type="match status" value="1"/>
</dbReference>
<dbReference type="EC" id="2.7.7.8" evidence="6"/>
<dbReference type="Pfam" id="PF03725">
    <property type="entry name" value="RNase_PH_C"/>
    <property type="match status" value="1"/>
</dbReference>
<dbReference type="GO" id="GO:0005829">
    <property type="term" value="C:cytosol"/>
    <property type="evidence" value="ECO:0007669"/>
    <property type="project" value="TreeGrafter"/>
</dbReference>
<dbReference type="HAMAP" id="MF_01595">
    <property type="entry name" value="PNPase"/>
    <property type="match status" value="1"/>
</dbReference>
<evidence type="ECO:0000259" key="8">
    <source>
        <dbReference type="PROSITE" id="PS50126"/>
    </source>
</evidence>
<keyword evidence="5 6" id="KW-0694">RNA-binding</keyword>
<reference evidence="9 10" key="1">
    <citation type="journal article" date="2020" name="Biotechnol. Biofuels">
        <title>New insights from the biogas microbiome by comprehensive genome-resolved metagenomics of nearly 1600 species originating from multiple anaerobic digesters.</title>
        <authorList>
            <person name="Campanaro S."/>
            <person name="Treu L."/>
            <person name="Rodriguez-R L.M."/>
            <person name="Kovalovszki A."/>
            <person name="Ziels R.M."/>
            <person name="Maus I."/>
            <person name="Zhu X."/>
            <person name="Kougias P.G."/>
            <person name="Basile A."/>
            <person name="Luo G."/>
            <person name="Schluter A."/>
            <person name="Konstantinidis K.T."/>
            <person name="Angelidaki I."/>
        </authorList>
    </citation>
    <scope>NUCLEOTIDE SEQUENCE [LARGE SCALE GENOMIC DNA]</scope>
    <source>
        <strain evidence="9">AS27yjCOA_202</strain>
    </source>
</reference>
<dbReference type="CDD" id="cd11364">
    <property type="entry name" value="RNase_PH_PNPase_2"/>
    <property type="match status" value="1"/>
</dbReference>
<dbReference type="GO" id="GO:0000175">
    <property type="term" value="F:3'-5'-RNA exonuclease activity"/>
    <property type="evidence" value="ECO:0007669"/>
    <property type="project" value="TreeGrafter"/>
</dbReference>
<dbReference type="SUPFAM" id="SSF50249">
    <property type="entry name" value="Nucleic acid-binding proteins"/>
    <property type="match status" value="1"/>
</dbReference>
<dbReference type="PANTHER" id="PTHR11252:SF0">
    <property type="entry name" value="POLYRIBONUCLEOTIDE NUCLEOTIDYLTRANSFERASE 1, MITOCHONDRIAL"/>
    <property type="match status" value="1"/>
</dbReference>
<proteinExistence type="inferred from homology"/>
<evidence type="ECO:0000313" key="9">
    <source>
        <dbReference type="EMBL" id="NMB91394.1"/>
    </source>
</evidence>
<protein>
    <recommendedName>
        <fullName evidence="6">Polyribonucleotide nucleotidyltransferase</fullName>
        <ecNumber evidence="6">2.7.7.8</ecNumber>
    </recommendedName>
    <alternativeName>
        <fullName evidence="6">Polynucleotide phosphorylase</fullName>
        <shortName evidence="6">PNPase</shortName>
    </alternativeName>
</protein>
<dbReference type="PIRSF" id="PIRSF005499">
    <property type="entry name" value="PNPase"/>
    <property type="match status" value="1"/>
</dbReference>
<evidence type="ECO:0000313" key="10">
    <source>
        <dbReference type="Proteomes" id="UP000590542"/>
    </source>
</evidence>
<dbReference type="InterPro" id="IPR015847">
    <property type="entry name" value="ExoRNase_PH_dom2"/>
</dbReference>
<accession>A0A7X9E6H3</accession>
<evidence type="ECO:0000256" key="1">
    <source>
        <dbReference type="ARBA" id="ARBA00007404"/>
    </source>
</evidence>
<gene>
    <name evidence="6" type="primary">pnp</name>
    <name evidence="9" type="ORF">GYA37_00940</name>
</gene>
<dbReference type="NCBIfam" id="NF008805">
    <property type="entry name" value="PRK11824.1"/>
    <property type="match status" value="1"/>
</dbReference>
<sequence>MNKIIRKETEFAGKKLILETGELALRSNMAVKATFGDTVLLVTVVSGEPSIEADFLGLRVQYEEKLYASGSIKSSRFVKREGKATDDAVIARRTIDHAIRPLFPKDYMDEVQVVVTVLSLDETADPEFLSMIATVACLQASDVPFYGPVATARIGLIDGNLVLCPSLKDLDEKSDLKMMVSFVGEDQRFLAAEVEANILPEEKILEAMNFARDELKPLVKFINDFVKEVNPEGKKYIYESKALPDETLSDITALVGEKVEEIMKSKEKNNGKQDMGDELWEIREEMFKKFEGTYKKVDMELAFESIKKDVVRKIVLDEGKRIDGRKPTEVRPISINVGVLPRTHGSALFTRGETQALTVCTLGSPSDELLIQDMYGERKKRFIHYYNFPPYSVGEVGRFGAPNPREIGHGMIAEKALRPVIPDQAVFPYTIMLVSEVISSNGSSSMASTCGSTLSLMDAGVPIKDMVSGVAMGLVVEDETFNKYQILTDLAGEEDAGGFMDFKMTGTEEGVTAIQCDIKLKGIPMEILPKIMEQSKEGRMFILKEMQKVISKPKEEVSIYAPKMVTTQVNPDKIGVIIGTGGRVIREIQEKTQSEISIEEDGKVTISAPDKDKAEEALKIVEGLVKEVEVGEIYEGVVKELLDFGALIEVLPGKIGLLHVSEITNSFVENVNDWFKVGDKVKVKVISTGEDGKFSLSKRAADDPDYVPSERNPRRNNNGRDKRPFNRNGRR</sequence>
<dbReference type="InterPro" id="IPR004088">
    <property type="entry name" value="KH_dom_type_1"/>
</dbReference>
<dbReference type="InterPro" id="IPR036612">
    <property type="entry name" value="KH_dom_type_1_sf"/>
</dbReference>
<dbReference type="Pfam" id="PF00575">
    <property type="entry name" value="S1"/>
    <property type="match status" value="1"/>
</dbReference>
<organism evidence="9 10">
    <name type="scientific">candidate division WWE3 bacterium</name>
    <dbReference type="NCBI Taxonomy" id="2053526"/>
    <lineage>
        <taxon>Bacteria</taxon>
        <taxon>Katanobacteria</taxon>
    </lineage>
</organism>
<dbReference type="NCBIfam" id="TIGR03591">
    <property type="entry name" value="polynuc_phos"/>
    <property type="match status" value="1"/>
</dbReference>
<dbReference type="Pfam" id="PF01138">
    <property type="entry name" value="RNase_PH"/>
    <property type="match status" value="2"/>
</dbReference>
<dbReference type="InterPro" id="IPR012340">
    <property type="entry name" value="NA-bd_OB-fold"/>
</dbReference>
<name>A0A7X9E6H3_UNCKA</name>
<keyword evidence="6" id="KW-0479">Metal-binding</keyword>
<dbReference type="InterPro" id="IPR036345">
    <property type="entry name" value="ExoRNase_PH_dom2_sf"/>
</dbReference>
<feature type="binding site" evidence="6">
    <location>
        <position position="495"/>
    </location>
    <ligand>
        <name>Mg(2+)</name>
        <dbReference type="ChEBI" id="CHEBI:18420"/>
    </ligand>
</feature>
<evidence type="ECO:0000256" key="3">
    <source>
        <dbReference type="ARBA" id="ARBA00022679"/>
    </source>
</evidence>
<keyword evidence="3 6" id="KW-0808">Transferase</keyword>
<evidence type="ECO:0000256" key="5">
    <source>
        <dbReference type="ARBA" id="ARBA00022884"/>
    </source>
</evidence>
<evidence type="ECO:0000256" key="2">
    <source>
        <dbReference type="ARBA" id="ARBA00022490"/>
    </source>
</evidence>
<comment type="caution">
    <text evidence="9">The sequence shown here is derived from an EMBL/GenBank/DDBJ whole genome shotgun (WGS) entry which is preliminary data.</text>
</comment>
<dbReference type="PROSITE" id="PS50084">
    <property type="entry name" value="KH_TYPE_1"/>
    <property type="match status" value="1"/>
</dbReference>
<comment type="catalytic activity">
    <reaction evidence="6">
        <text>RNA(n+1) + phosphate = RNA(n) + a ribonucleoside 5'-diphosphate</text>
        <dbReference type="Rhea" id="RHEA:22096"/>
        <dbReference type="Rhea" id="RHEA-COMP:14527"/>
        <dbReference type="Rhea" id="RHEA-COMP:17342"/>
        <dbReference type="ChEBI" id="CHEBI:43474"/>
        <dbReference type="ChEBI" id="CHEBI:57930"/>
        <dbReference type="ChEBI" id="CHEBI:140395"/>
        <dbReference type="EC" id="2.7.7.8"/>
    </reaction>
</comment>
<dbReference type="InterPro" id="IPR004087">
    <property type="entry name" value="KH_dom"/>
</dbReference>
<dbReference type="PROSITE" id="PS50126">
    <property type="entry name" value="S1"/>
    <property type="match status" value="1"/>
</dbReference>
<dbReference type="Gene3D" id="3.30.230.70">
    <property type="entry name" value="GHMP Kinase, N-terminal domain"/>
    <property type="match status" value="2"/>
</dbReference>
<dbReference type="Pfam" id="PF03726">
    <property type="entry name" value="PNPase"/>
    <property type="match status" value="1"/>
</dbReference>
<dbReference type="Gene3D" id="3.30.1370.10">
    <property type="entry name" value="K Homology domain, type 1"/>
    <property type="match status" value="1"/>
</dbReference>
<dbReference type="InterPro" id="IPR036456">
    <property type="entry name" value="PNPase_PH_RNA-bd_sf"/>
</dbReference>
<dbReference type="SMART" id="SM00322">
    <property type="entry name" value="KH"/>
    <property type="match status" value="1"/>
</dbReference>
<dbReference type="GO" id="GO:0003723">
    <property type="term" value="F:RNA binding"/>
    <property type="evidence" value="ECO:0007669"/>
    <property type="project" value="UniProtKB-UniRule"/>
</dbReference>
<dbReference type="InterPro" id="IPR027408">
    <property type="entry name" value="PNPase/RNase_PH_dom_sf"/>
</dbReference>
<evidence type="ECO:0000256" key="4">
    <source>
        <dbReference type="ARBA" id="ARBA00022695"/>
    </source>
</evidence>
<feature type="domain" description="S1 motif" evidence="8">
    <location>
        <begin position="631"/>
        <end position="699"/>
    </location>
</feature>
<dbReference type="SUPFAM" id="SSF46915">
    <property type="entry name" value="Polynucleotide phosphorylase/guanosine pentaphosphate synthase (PNPase/GPSI), domain 3"/>
    <property type="match status" value="1"/>
</dbReference>
<comment type="cofactor">
    <cofactor evidence="6">
        <name>Mg(2+)</name>
        <dbReference type="ChEBI" id="CHEBI:18420"/>
    </cofactor>
</comment>
<dbReference type="SUPFAM" id="SSF54791">
    <property type="entry name" value="Eukaryotic type KH-domain (KH-domain type I)"/>
    <property type="match status" value="1"/>
</dbReference>
<dbReference type="GO" id="GO:0006402">
    <property type="term" value="P:mRNA catabolic process"/>
    <property type="evidence" value="ECO:0007669"/>
    <property type="project" value="UniProtKB-UniRule"/>
</dbReference>
<feature type="region of interest" description="Disordered" evidence="7">
    <location>
        <begin position="695"/>
        <end position="731"/>
    </location>
</feature>
<dbReference type="InterPro" id="IPR012162">
    <property type="entry name" value="PNPase"/>
</dbReference>
<comment type="function">
    <text evidence="6">Involved in mRNA degradation. Catalyzes the phosphorolysis of single-stranded polyribonucleotides processively in the 3'- to 5'-direction.</text>
</comment>
<dbReference type="Proteomes" id="UP000590542">
    <property type="component" value="Unassembled WGS sequence"/>
</dbReference>
<feature type="binding site" evidence="6">
    <location>
        <position position="501"/>
    </location>
    <ligand>
        <name>Mg(2+)</name>
        <dbReference type="ChEBI" id="CHEBI:18420"/>
    </ligand>
</feature>
<dbReference type="InterPro" id="IPR001247">
    <property type="entry name" value="ExoRNase_PH_dom1"/>
</dbReference>
<dbReference type="CDD" id="cd02393">
    <property type="entry name" value="KH-I_PNPase"/>
    <property type="match status" value="1"/>
</dbReference>
<dbReference type="SMART" id="SM00316">
    <property type="entry name" value="S1"/>
    <property type="match status" value="1"/>
</dbReference>
<dbReference type="InterPro" id="IPR003029">
    <property type="entry name" value="S1_domain"/>
</dbReference>
<dbReference type="InterPro" id="IPR015848">
    <property type="entry name" value="PNPase_PH_RNA-bd_bac/org-type"/>
</dbReference>
<keyword evidence="6" id="KW-0460">Magnesium</keyword>
<evidence type="ECO:0000256" key="7">
    <source>
        <dbReference type="SAM" id="MobiDB-lite"/>
    </source>
</evidence>
<dbReference type="PANTHER" id="PTHR11252">
    <property type="entry name" value="POLYRIBONUCLEOTIDE NUCLEOTIDYLTRANSFERASE"/>
    <property type="match status" value="1"/>
</dbReference>